<dbReference type="EMBL" id="LECT01000006">
    <property type="protein sequence ID" value="KLU07467.1"/>
    <property type="molecule type" value="Genomic_DNA"/>
</dbReference>
<organism evidence="1 2">
    <name type="scientific">Rhodopirellula islandica</name>
    <dbReference type="NCBI Taxonomy" id="595434"/>
    <lineage>
        <taxon>Bacteria</taxon>
        <taxon>Pseudomonadati</taxon>
        <taxon>Planctomycetota</taxon>
        <taxon>Planctomycetia</taxon>
        <taxon>Pirellulales</taxon>
        <taxon>Pirellulaceae</taxon>
        <taxon>Rhodopirellula</taxon>
    </lineage>
</organism>
<dbReference type="Proteomes" id="UP000036367">
    <property type="component" value="Unassembled WGS sequence"/>
</dbReference>
<keyword evidence="2" id="KW-1185">Reference proteome</keyword>
<accession>A0A0J1BLX0</accession>
<gene>
    <name evidence="1" type="ORF">RISK_000545</name>
</gene>
<evidence type="ECO:0000313" key="2">
    <source>
        <dbReference type="Proteomes" id="UP000036367"/>
    </source>
</evidence>
<proteinExistence type="predicted"/>
<dbReference type="AlphaFoldDB" id="A0A0J1BLX0"/>
<sequence>MRLDSPGTQRSPGKRAILSHISFRFLDFPDGLKVATLTRTLRAGSS</sequence>
<protein>
    <submittedName>
        <fullName evidence="1">Uncharacterized protein</fullName>
    </submittedName>
</protein>
<dbReference type="PATRIC" id="fig|595434.4.peg.528"/>
<evidence type="ECO:0000313" key="1">
    <source>
        <dbReference type="EMBL" id="KLU07467.1"/>
    </source>
</evidence>
<comment type="caution">
    <text evidence="1">The sequence shown here is derived from an EMBL/GenBank/DDBJ whole genome shotgun (WGS) entry which is preliminary data.</text>
</comment>
<reference evidence="1" key="1">
    <citation type="submission" date="2015-05" db="EMBL/GenBank/DDBJ databases">
        <title>Permanent draft genome of Rhodopirellula islandicus K833.</title>
        <authorList>
            <person name="Kizina J."/>
            <person name="Richter M."/>
            <person name="Glockner F.O."/>
            <person name="Harder J."/>
        </authorList>
    </citation>
    <scope>NUCLEOTIDE SEQUENCE [LARGE SCALE GENOMIC DNA]</scope>
    <source>
        <strain evidence="1">K833</strain>
    </source>
</reference>
<name>A0A0J1BLX0_RHOIS</name>